<gene>
    <name evidence="3" type="ordered locus">Mmcs_3491</name>
</gene>
<keyword evidence="1" id="KW-0732">Signal</keyword>
<dbReference type="Pfam" id="PF14032">
    <property type="entry name" value="PknH_C"/>
    <property type="match status" value="1"/>
</dbReference>
<dbReference type="Gene3D" id="3.40.1000.70">
    <property type="entry name" value="PknH-like extracellular domain"/>
    <property type="match status" value="1"/>
</dbReference>
<reference evidence="3" key="1">
    <citation type="submission" date="2006-06" db="EMBL/GenBank/DDBJ databases">
        <title>Complete sequence of chromosome of Mycobacterium sp. MCS.</title>
        <authorList>
            <consortium name="US DOE Joint Genome Institute"/>
            <person name="Copeland A."/>
            <person name="Lucas S."/>
            <person name="Lapidus A."/>
            <person name="Barry K."/>
            <person name="Detter J.C."/>
            <person name="Glavina del Rio T."/>
            <person name="Hammon N."/>
            <person name="Israni S."/>
            <person name="Dalin E."/>
            <person name="Tice H."/>
            <person name="Pitluck S."/>
            <person name="Martinez M."/>
            <person name="Schmutz J."/>
            <person name="Larimer F."/>
            <person name="Land M."/>
            <person name="Hauser L."/>
            <person name="Kyrpides N."/>
            <person name="Kim E."/>
            <person name="Miller C.D."/>
            <person name="Hughes J.E."/>
            <person name="Anderson A.J."/>
            <person name="Sims R.C."/>
            <person name="Richardson P."/>
        </authorList>
    </citation>
    <scope>NUCLEOTIDE SEQUENCE [LARGE SCALE GENOMIC DNA]</scope>
    <source>
        <strain evidence="3">MCS</strain>
    </source>
</reference>
<feature type="chain" id="PRO_5039519752" description="PknH-like extracellular domain-containing protein" evidence="1">
    <location>
        <begin position="20"/>
        <end position="232"/>
    </location>
</feature>
<evidence type="ECO:0000256" key="1">
    <source>
        <dbReference type="SAM" id="SignalP"/>
    </source>
</evidence>
<evidence type="ECO:0000259" key="2">
    <source>
        <dbReference type="Pfam" id="PF14032"/>
    </source>
</evidence>
<sequence length="232" mass="24107" precursor="true">MMGRIWAVAIGVVALTAGCADTVSGNAVRPANIVPVGVPPLSETHLADVLLSIGELNGIVGSTRMTVTSDSAEMTDHSGDVSDPGCLGAIYGAEAPVYADSGWTVMRDQVAREPDEGNQHWVEQTAVLYPSDKEAQDFVDASRTTWQDCASAALTVDDGVVRSVWDMASVINDGSLLTQVSVQRDADGWGCQHALSAVSNLTVEAWACAFGPGGEAATIATEMVANAAEAVR</sequence>
<dbReference type="InterPro" id="IPR026954">
    <property type="entry name" value="PknH-like_Extracell"/>
</dbReference>
<accession>A0A5Q5BMJ7</accession>
<feature type="signal peptide" evidence="1">
    <location>
        <begin position="1"/>
        <end position="19"/>
    </location>
</feature>
<proteinExistence type="predicted"/>
<feature type="domain" description="PknH-like extracellular" evidence="2">
    <location>
        <begin position="43"/>
        <end position="225"/>
    </location>
</feature>
<dbReference type="PROSITE" id="PS51257">
    <property type="entry name" value="PROKAR_LIPOPROTEIN"/>
    <property type="match status" value="1"/>
</dbReference>
<protein>
    <recommendedName>
        <fullName evidence="2">PknH-like extracellular domain-containing protein</fullName>
    </recommendedName>
</protein>
<dbReference type="AlphaFoldDB" id="A0A5Q5BMJ7"/>
<evidence type="ECO:0000313" key="3">
    <source>
        <dbReference type="EMBL" id="ABG09598.1"/>
    </source>
</evidence>
<dbReference type="KEGG" id="mmc:Mmcs_3491"/>
<name>A0A5Q5BMJ7_MYCSS</name>
<dbReference type="EMBL" id="CP000384">
    <property type="protein sequence ID" value="ABG09598.1"/>
    <property type="molecule type" value="Genomic_DNA"/>
</dbReference>
<organism evidence="3">
    <name type="scientific">Mycobacterium sp. (strain MCS)</name>
    <dbReference type="NCBI Taxonomy" id="164756"/>
    <lineage>
        <taxon>Bacteria</taxon>
        <taxon>Bacillati</taxon>
        <taxon>Actinomycetota</taxon>
        <taxon>Actinomycetes</taxon>
        <taxon>Mycobacteriales</taxon>
        <taxon>Mycobacteriaceae</taxon>
        <taxon>Mycobacterium</taxon>
    </lineage>
</organism>
<dbReference type="InterPro" id="IPR038232">
    <property type="entry name" value="PknH-like_Extracell_sf"/>
</dbReference>